<name>A0A178M0G0_9CHLR</name>
<proteinExistence type="inferred from homology"/>
<dbReference type="InterPro" id="IPR001365">
    <property type="entry name" value="A_deaminase_dom"/>
</dbReference>
<evidence type="ECO:0000313" key="8">
    <source>
        <dbReference type="EMBL" id="OAN41053.1"/>
    </source>
</evidence>
<protein>
    <recommendedName>
        <fullName evidence="3">adenosine deaminase</fullName>
        <ecNumber evidence="3">3.5.4.4</ecNumber>
    </recommendedName>
</protein>
<dbReference type="GO" id="GO:0004000">
    <property type="term" value="F:adenosine deaminase activity"/>
    <property type="evidence" value="ECO:0007669"/>
    <property type="project" value="TreeGrafter"/>
</dbReference>
<keyword evidence="6" id="KW-0862">Zinc</keyword>
<gene>
    <name evidence="8" type="ORF">A6A03_19170</name>
</gene>
<dbReference type="GO" id="GO:0046103">
    <property type="term" value="P:inosine biosynthetic process"/>
    <property type="evidence" value="ECO:0007669"/>
    <property type="project" value="TreeGrafter"/>
</dbReference>
<keyword evidence="9" id="KW-1185">Reference proteome</keyword>
<dbReference type="InterPro" id="IPR006330">
    <property type="entry name" value="Ado/ade_deaminase"/>
</dbReference>
<dbReference type="GO" id="GO:0005829">
    <property type="term" value="C:cytosol"/>
    <property type="evidence" value="ECO:0007669"/>
    <property type="project" value="TreeGrafter"/>
</dbReference>
<dbReference type="CDD" id="cd01320">
    <property type="entry name" value="ADA"/>
    <property type="match status" value="1"/>
</dbReference>
<dbReference type="GO" id="GO:0006154">
    <property type="term" value="P:adenosine catabolic process"/>
    <property type="evidence" value="ECO:0007669"/>
    <property type="project" value="TreeGrafter"/>
</dbReference>
<dbReference type="STRING" id="1707952.A6A03_19170"/>
<dbReference type="NCBIfam" id="TIGR01430">
    <property type="entry name" value="aden_deam"/>
    <property type="match status" value="1"/>
</dbReference>
<organism evidence="8 9">
    <name type="scientific">Chloroflexus islandicus</name>
    <dbReference type="NCBI Taxonomy" id="1707952"/>
    <lineage>
        <taxon>Bacteria</taxon>
        <taxon>Bacillati</taxon>
        <taxon>Chloroflexota</taxon>
        <taxon>Chloroflexia</taxon>
        <taxon>Chloroflexales</taxon>
        <taxon>Chloroflexineae</taxon>
        <taxon>Chloroflexaceae</taxon>
        <taxon>Chloroflexus</taxon>
    </lineage>
</organism>
<accession>A0A178M0G0</accession>
<dbReference type="SUPFAM" id="SSF51556">
    <property type="entry name" value="Metallo-dependent hydrolases"/>
    <property type="match status" value="1"/>
</dbReference>
<evidence type="ECO:0000256" key="6">
    <source>
        <dbReference type="ARBA" id="ARBA00022833"/>
    </source>
</evidence>
<dbReference type="Pfam" id="PF00962">
    <property type="entry name" value="A_deaminase"/>
    <property type="match status" value="1"/>
</dbReference>
<dbReference type="GO" id="GO:0043103">
    <property type="term" value="P:hypoxanthine salvage"/>
    <property type="evidence" value="ECO:0007669"/>
    <property type="project" value="TreeGrafter"/>
</dbReference>
<dbReference type="EMBL" id="LWQS01000090">
    <property type="protein sequence ID" value="OAN41053.1"/>
    <property type="molecule type" value="Genomic_DNA"/>
</dbReference>
<dbReference type="InterPro" id="IPR032466">
    <property type="entry name" value="Metal_Hydrolase"/>
</dbReference>
<evidence type="ECO:0000256" key="3">
    <source>
        <dbReference type="ARBA" id="ARBA00012784"/>
    </source>
</evidence>
<dbReference type="RefSeq" id="WP_066790696.1">
    <property type="nucleotide sequence ID" value="NZ_LWQS01000090.1"/>
</dbReference>
<dbReference type="Gene3D" id="3.20.20.140">
    <property type="entry name" value="Metal-dependent hydrolases"/>
    <property type="match status" value="1"/>
</dbReference>
<comment type="cofactor">
    <cofactor evidence="1">
        <name>Zn(2+)</name>
        <dbReference type="ChEBI" id="CHEBI:29105"/>
    </cofactor>
</comment>
<evidence type="ECO:0000313" key="9">
    <source>
        <dbReference type="Proteomes" id="UP000078287"/>
    </source>
</evidence>
<dbReference type="OrthoDB" id="9779574at2"/>
<feature type="domain" description="Adenosine deaminase" evidence="7">
    <location>
        <begin position="19"/>
        <end position="341"/>
    </location>
</feature>
<reference evidence="8 9" key="1">
    <citation type="submission" date="2016-04" db="EMBL/GenBank/DDBJ databases">
        <title>Chloroflexus islandicus sp. nov., a thermophilic filamentous anoxygenic phototrophic bacterium from geyser Strokkur (Iceland).</title>
        <authorList>
            <person name="Gaisin V.A."/>
            <person name="Kalashnikov A.M."/>
            <person name="Sukhacheva M.V."/>
            <person name="Grouzdev D.S."/>
            <person name="Ivanov T.M."/>
            <person name="Kuznetsov B."/>
            <person name="Gorlenko V.M."/>
        </authorList>
    </citation>
    <scope>NUCLEOTIDE SEQUENCE [LARGE SCALE GENOMIC DNA]</scope>
    <source>
        <strain evidence="9">isl-2</strain>
    </source>
</reference>
<evidence type="ECO:0000256" key="4">
    <source>
        <dbReference type="ARBA" id="ARBA00022723"/>
    </source>
</evidence>
<dbReference type="GO" id="GO:0046872">
    <property type="term" value="F:metal ion binding"/>
    <property type="evidence" value="ECO:0007669"/>
    <property type="project" value="UniProtKB-KW"/>
</dbReference>
<dbReference type="EC" id="3.5.4.4" evidence="3"/>
<dbReference type="PANTHER" id="PTHR11409">
    <property type="entry name" value="ADENOSINE DEAMINASE"/>
    <property type="match status" value="1"/>
</dbReference>
<dbReference type="AlphaFoldDB" id="A0A178M0G0"/>
<evidence type="ECO:0000256" key="5">
    <source>
        <dbReference type="ARBA" id="ARBA00022801"/>
    </source>
</evidence>
<keyword evidence="4" id="KW-0479">Metal-binding</keyword>
<keyword evidence="5" id="KW-0378">Hydrolase</keyword>
<evidence type="ECO:0000259" key="7">
    <source>
        <dbReference type="Pfam" id="PF00962"/>
    </source>
</evidence>
<comment type="caution">
    <text evidence="8">The sequence shown here is derived from an EMBL/GenBank/DDBJ whole genome shotgun (WGS) entry which is preliminary data.</text>
</comment>
<dbReference type="FunFam" id="3.20.20.140:FF:000009">
    <property type="entry name" value="Adenosine deaminase"/>
    <property type="match status" value="1"/>
</dbReference>
<evidence type="ECO:0000256" key="1">
    <source>
        <dbReference type="ARBA" id="ARBA00001947"/>
    </source>
</evidence>
<dbReference type="PANTHER" id="PTHR11409:SF43">
    <property type="entry name" value="ADENOSINE DEAMINASE"/>
    <property type="match status" value="1"/>
</dbReference>
<evidence type="ECO:0000256" key="2">
    <source>
        <dbReference type="ARBA" id="ARBA00006676"/>
    </source>
</evidence>
<comment type="similarity">
    <text evidence="2">Belongs to the metallo-dependent hydrolases superfamily. Adenosine and AMP deaminases family.</text>
</comment>
<dbReference type="Proteomes" id="UP000078287">
    <property type="component" value="Unassembled WGS sequence"/>
</dbReference>
<sequence length="347" mass="37617">MNTLAEPAAGPEPIARDLPLIDLHRHLDGNVRLTTILDLARAYGIRLPADTVEGLRPYAQIQGVAASVMDFIARFELLKLICVDEDAVARIAEENVEDAAREGIDYIELRCSPAFMGERYGLDPTRVLAAVCRGVQAGMQRYPVQAQIIGIMSRHMGEESCWRELEAAIALMGEGVVGVDLAGDEANFPGTRFVKHFARARAAGLRITVHAGEAAGAWSVRQAIEELGAERIGHGVRAIEDPAVMQLLAERAIPLEVCPTSNVQTQTVSGYDTHPLPQLLRAGLRVTLNSDDPGISAIDLPHEYRVARDRLGLSAAELRTVQANALAAAFIDDERRAALLTNAQRRG</sequence>